<dbReference type="GO" id="GO:0016616">
    <property type="term" value="F:oxidoreductase activity, acting on the CH-OH group of donors, NAD or NADP as acceptor"/>
    <property type="evidence" value="ECO:0007669"/>
    <property type="project" value="InterPro"/>
</dbReference>
<dbReference type="PROSITE" id="PS00670">
    <property type="entry name" value="D_2_HYDROXYACID_DH_2"/>
    <property type="match status" value="1"/>
</dbReference>
<dbReference type="RefSeq" id="WP_330602368.1">
    <property type="nucleotide sequence ID" value="NZ_AP023368.1"/>
</dbReference>
<dbReference type="PROSITE" id="PS00065">
    <property type="entry name" value="D_2_HYDROXYACID_DH_1"/>
    <property type="match status" value="1"/>
</dbReference>
<dbReference type="Proteomes" id="UP000515703">
    <property type="component" value="Chromosome"/>
</dbReference>
<evidence type="ECO:0000313" key="7">
    <source>
        <dbReference type="EMBL" id="BCJ97797.1"/>
    </source>
</evidence>
<keyword evidence="3" id="KW-0520">NAD</keyword>
<dbReference type="SUPFAM" id="SSF51735">
    <property type="entry name" value="NAD(P)-binding Rossmann-fold domains"/>
    <property type="match status" value="1"/>
</dbReference>
<dbReference type="InterPro" id="IPR029753">
    <property type="entry name" value="D-isomer_DH_CS"/>
</dbReference>
<dbReference type="PROSITE" id="PS00671">
    <property type="entry name" value="D_2_HYDROXYACID_DH_3"/>
    <property type="match status" value="1"/>
</dbReference>
<evidence type="ECO:0000313" key="8">
    <source>
        <dbReference type="Proteomes" id="UP000515703"/>
    </source>
</evidence>
<gene>
    <name evidence="7" type="ORF">bsdcttw_08380</name>
</gene>
<evidence type="ECO:0000256" key="1">
    <source>
        <dbReference type="ARBA" id="ARBA00005854"/>
    </source>
</evidence>
<dbReference type="CDD" id="cd12183">
    <property type="entry name" value="LDH_like_2"/>
    <property type="match status" value="1"/>
</dbReference>
<comment type="similarity">
    <text evidence="1 4">Belongs to the D-isomer specific 2-hydroxyacid dehydrogenase family.</text>
</comment>
<name>A0A7I8DJC5_9FIRM</name>
<protein>
    <submittedName>
        <fullName evidence="7">2-hydroxyacid dehydrogenase</fullName>
    </submittedName>
</protein>
<dbReference type="InterPro" id="IPR036291">
    <property type="entry name" value="NAD(P)-bd_dom_sf"/>
</dbReference>
<dbReference type="Pfam" id="PF02826">
    <property type="entry name" value="2-Hacid_dh_C"/>
    <property type="match status" value="1"/>
</dbReference>
<dbReference type="InterPro" id="IPR006139">
    <property type="entry name" value="D-isomer_2_OHA_DH_cat_dom"/>
</dbReference>
<dbReference type="EMBL" id="AP023368">
    <property type="protein sequence ID" value="BCJ97797.1"/>
    <property type="molecule type" value="Genomic_DNA"/>
</dbReference>
<dbReference type="InterPro" id="IPR006140">
    <property type="entry name" value="D-isomer_DH_NAD-bd"/>
</dbReference>
<dbReference type="Pfam" id="PF00389">
    <property type="entry name" value="2-Hacid_dh"/>
    <property type="match status" value="1"/>
</dbReference>
<proteinExistence type="inferred from homology"/>
<dbReference type="PANTHER" id="PTHR43026">
    <property type="entry name" value="2-HYDROXYACID DEHYDROGENASE HOMOLOG 1-RELATED"/>
    <property type="match status" value="1"/>
</dbReference>
<accession>A0A7I8DJC5</accession>
<feature type="domain" description="D-isomer specific 2-hydroxyacid dehydrogenase NAD-binding" evidence="6">
    <location>
        <begin position="113"/>
        <end position="297"/>
    </location>
</feature>
<evidence type="ECO:0000259" key="5">
    <source>
        <dbReference type="Pfam" id="PF00389"/>
    </source>
</evidence>
<evidence type="ECO:0000256" key="2">
    <source>
        <dbReference type="ARBA" id="ARBA00023002"/>
    </source>
</evidence>
<dbReference type="InterPro" id="IPR029752">
    <property type="entry name" value="D-isomer_DH_CS1"/>
</dbReference>
<sequence>MVTISKICFFDTKPYDKTYFDQYKEQFGFEIDYFEPKLNAHTAIMARGYEIVVAFVNDTIDAKTIDILYNEGVRLIAMRCAGYNNIDFKTAFNKIHVVRVPAYSPYAVAEHAMALLLTLNRKIHRAYNRTKEHNFSLNGLTGFDLHGKTMGVIGTGKIGRIFIDICKGFGMEILAYDPYPMEGLGLHYVSVEELCKNSDIISLHCPLTKDTMHMINKDTLNLMKKGTYIINTSRGALINSEDLLHAIKEEQLGGAVLDVYEEETEFFYEDLSGEIIKDDILSGLISMPNVIVTSHQAFLTKEALSNIAEVTLQNIKAFVSGEGLPNEICYRCTKIDHCDKNEKNRCF</sequence>
<keyword evidence="2 4" id="KW-0560">Oxidoreductase</keyword>
<dbReference type="Gene3D" id="3.40.50.720">
    <property type="entry name" value="NAD(P)-binding Rossmann-like Domain"/>
    <property type="match status" value="2"/>
</dbReference>
<dbReference type="KEGG" id="acht:bsdcttw_08380"/>
<evidence type="ECO:0000259" key="6">
    <source>
        <dbReference type="Pfam" id="PF02826"/>
    </source>
</evidence>
<dbReference type="InterPro" id="IPR058205">
    <property type="entry name" value="D-LDH-like"/>
</dbReference>
<reference evidence="7 8" key="2">
    <citation type="submission" date="2020-08" db="EMBL/GenBank/DDBJ databases">
        <authorList>
            <person name="Ueki A."/>
            <person name="Tonouchi A."/>
        </authorList>
    </citation>
    <scope>NUCLEOTIDE SEQUENCE [LARGE SCALE GENOMIC DNA]</scope>
    <source>
        <strain evidence="7 8">CTTW</strain>
    </source>
</reference>
<keyword evidence="8" id="KW-1185">Reference proteome</keyword>
<organism evidence="7 8">
    <name type="scientific">Anaerocolumna chitinilytica</name>
    <dbReference type="NCBI Taxonomy" id="1727145"/>
    <lineage>
        <taxon>Bacteria</taxon>
        <taxon>Bacillati</taxon>
        <taxon>Bacillota</taxon>
        <taxon>Clostridia</taxon>
        <taxon>Lachnospirales</taxon>
        <taxon>Lachnospiraceae</taxon>
        <taxon>Anaerocolumna</taxon>
    </lineage>
</organism>
<dbReference type="SUPFAM" id="SSF52283">
    <property type="entry name" value="Formate/glycerate dehydrogenase catalytic domain-like"/>
    <property type="match status" value="1"/>
</dbReference>
<dbReference type="GO" id="GO:0051287">
    <property type="term" value="F:NAD binding"/>
    <property type="evidence" value="ECO:0007669"/>
    <property type="project" value="InterPro"/>
</dbReference>
<dbReference type="PANTHER" id="PTHR43026:SF1">
    <property type="entry name" value="2-HYDROXYACID DEHYDROGENASE HOMOLOG 1-RELATED"/>
    <property type="match status" value="1"/>
</dbReference>
<evidence type="ECO:0000256" key="4">
    <source>
        <dbReference type="RuleBase" id="RU003719"/>
    </source>
</evidence>
<feature type="domain" description="D-isomer specific 2-hydroxyacid dehydrogenase catalytic" evidence="5">
    <location>
        <begin position="9"/>
        <end position="328"/>
    </location>
</feature>
<dbReference type="AlphaFoldDB" id="A0A7I8DJC5"/>
<reference evidence="7 8" key="1">
    <citation type="submission" date="2020-08" db="EMBL/GenBank/DDBJ databases">
        <title>Draft genome sequencing of an Anaerocolumna strain isolated from anoxic soil subjected to BSD treatment.</title>
        <authorList>
            <person name="Uek A."/>
            <person name="Tonouchi A."/>
        </authorList>
    </citation>
    <scope>NUCLEOTIDE SEQUENCE [LARGE SCALE GENOMIC DNA]</scope>
    <source>
        <strain evidence="7 8">CTTW</strain>
    </source>
</reference>
<evidence type="ECO:0000256" key="3">
    <source>
        <dbReference type="ARBA" id="ARBA00023027"/>
    </source>
</evidence>